<feature type="region of interest" description="Disordered" evidence="1">
    <location>
        <begin position="43"/>
        <end position="109"/>
    </location>
</feature>
<dbReference type="AlphaFoldDB" id="A0AAV7Q905"/>
<feature type="region of interest" description="Disordered" evidence="1">
    <location>
        <begin position="1"/>
        <end position="22"/>
    </location>
</feature>
<keyword evidence="3" id="KW-1185">Reference proteome</keyword>
<gene>
    <name evidence="2" type="ORF">NDU88_002492</name>
</gene>
<dbReference type="EMBL" id="JANPWB010000010">
    <property type="protein sequence ID" value="KAJ1136074.1"/>
    <property type="molecule type" value="Genomic_DNA"/>
</dbReference>
<reference evidence="2" key="1">
    <citation type="journal article" date="2022" name="bioRxiv">
        <title>Sequencing and chromosome-scale assembly of the giantPleurodeles waltlgenome.</title>
        <authorList>
            <person name="Brown T."/>
            <person name="Elewa A."/>
            <person name="Iarovenko S."/>
            <person name="Subramanian E."/>
            <person name="Araus A.J."/>
            <person name="Petzold A."/>
            <person name="Susuki M."/>
            <person name="Suzuki K.-i.T."/>
            <person name="Hayashi T."/>
            <person name="Toyoda A."/>
            <person name="Oliveira C."/>
            <person name="Osipova E."/>
            <person name="Leigh N.D."/>
            <person name="Simon A."/>
            <person name="Yun M.H."/>
        </authorList>
    </citation>
    <scope>NUCLEOTIDE SEQUENCE</scope>
    <source>
        <strain evidence="2">20211129_DDA</strain>
        <tissue evidence="2">Liver</tissue>
    </source>
</reference>
<sequence>MWIPLTLPAGEGPRPEAGLGVPAKPWVTNGPVFQACSSGSSWRSAVTCEDGGDDAGEEDEEEGEEILAEEELGDRQAHGPAPVQTRGDVGRAKTADQSERYHLWPNPAP</sequence>
<feature type="compositionally biased region" description="Acidic residues" evidence="1">
    <location>
        <begin position="50"/>
        <end position="72"/>
    </location>
</feature>
<name>A0AAV7Q905_PLEWA</name>
<evidence type="ECO:0000313" key="2">
    <source>
        <dbReference type="EMBL" id="KAJ1136074.1"/>
    </source>
</evidence>
<organism evidence="2 3">
    <name type="scientific">Pleurodeles waltl</name>
    <name type="common">Iberian ribbed newt</name>
    <dbReference type="NCBI Taxonomy" id="8319"/>
    <lineage>
        <taxon>Eukaryota</taxon>
        <taxon>Metazoa</taxon>
        <taxon>Chordata</taxon>
        <taxon>Craniata</taxon>
        <taxon>Vertebrata</taxon>
        <taxon>Euteleostomi</taxon>
        <taxon>Amphibia</taxon>
        <taxon>Batrachia</taxon>
        <taxon>Caudata</taxon>
        <taxon>Salamandroidea</taxon>
        <taxon>Salamandridae</taxon>
        <taxon>Pleurodelinae</taxon>
        <taxon>Pleurodeles</taxon>
    </lineage>
</organism>
<dbReference type="Proteomes" id="UP001066276">
    <property type="component" value="Chromosome 6"/>
</dbReference>
<proteinExistence type="predicted"/>
<comment type="caution">
    <text evidence="2">The sequence shown here is derived from an EMBL/GenBank/DDBJ whole genome shotgun (WGS) entry which is preliminary data.</text>
</comment>
<evidence type="ECO:0000313" key="3">
    <source>
        <dbReference type="Proteomes" id="UP001066276"/>
    </source>
</evidence>
<accession>A0AAV7Q905</accession>
<feature type="compositionally biased region" description="Basic and acidic residues" evidence="1">
    <location>
        <begin position="88"/>
        <end position="102"/>
    </location>
</feature>
<evidence type="ECO:0000256" key="1">
    <source>
        <dbReference type="SAM" id="MobiDB-lite"/>
    </source>
</evidence>
<protein>
    <submittedName>
        <fullName evidence="2">Uncharacterized protein</fullName>
    </submittedName>
</protein>